<feature type="short sequence motif" description="GXGXXG" evidence="8">
    <location>
        <begin position="481"/>
        <end position="486"/>
    </location>
</feature>
<dbReference type="Gene3D" id="3.40.1090.10">
    <property type="entry name" value="Cytosolic phospholipase A2 catalytic domain"/>
    <property type="match status" value="1"/>
</dbReference>
<evidence type="ECO:0000256" key="8">
    <source>
        <dbReference type="PROSITE-ProRule" id="PRU01161"/>
    </source>
</evidence>
<reference evidence="11 12" key="2">
    <citation type="journal article" date="2013" name="PLoS Genet.">
        <title>Comparative genome structure, secondary metabolite, and effector coding capacity across Cochliobolus pathogens.</title>
        <authorList>
            <person name="Condon B.J."/>
            <person name="Leng Y."/>
            <person name="Wu D."/>
            <person name="Bushley K.E."/>
            <person name="Ohm R.A."/>
            <person name="Otillar R."/>
            <person name="Martin J."/>
            <person name="Schackwitz W."/>
            <person name="Grimwood J."/>
            <person name="MohdZainudin N."/>
            <person name="Xue C."/>
            <person name="Wang R."/>
            <person name="Manning V.A."/>
            <person name="Dhillon B."/>
            <person name="Tu Z.J."/>
            <person name="Steffenson B.J."/>
            <person name="Salamov A."/>
            <person name="Sun H."/>
            <person name="Lowry S."/>
            <person name="LaButti K."/>
            <person name="Han J."/>
            <person name="Copeland A."/>
            <person name="Lindquist E."/>
            <person name="Barry K."/>
            <person name="Schmutz J."/>
            <person name="Baker S.E."/>
            <person name="Ciuffetti L.M."/>
            <person name="Grigoriev I.V."/>
            <person name="Zhong S."/>
            <person name="Turgeon B.G."/>
        </authorList>
    </citation>
    <scope>NUCLEOTIDE SEQUENCE [LARGE SCALE GENOMIC DNA]</scope>
    <source>
        <strain evidence="12">28A</strain>
    </source>
</reference>
<evidence type="ECO:0000259" key="10">
    <source>
        <dbReference type="PROSITE" id="PS51635"/>
    </source>
</evidence>
<evidence type="ECO:0000256" key="1">
    <source>
        <dbReference type="ARBA" id="ARBA00022723"/>
    </source>
</evidence>
<keyword evidence="1" id="KW-0479">Metal-binding</keyword>
<accession>R0K7Z4</accession>
<dbReference type="STRING" id="671987.R0K7Z4"/>
<dbReference type="InterPro" id="IPR017907">
    <property type="entry name" value="Znf_RING_CS"/>
</dbReference>
<dbReference type="PANTHER" id="PTHR24185:SF1">
    <property type="entry name" value="CALCIUM-INDEPENDENT PHOSPHOLIPASE A2-GAMMA"/>
    <property type="match status" value="1"/>
</dbReference>
<dbReference type="AlphaFoldDB" id="R0K7Z4"/>
<feature type="short sequence motif" description="GXSXG" evidence="8">
    <location>
        <begin position="516"/>
        <end position="520"/>
    </location>
</feature>
<dbReference type="GeneID" id="19395523"/>
<evidence type="ECO:0000256" key="3">
    <source>
        <dbReference type="ARBA" id="ARBA00022801"/>
    </source>
</evidence>
<dbReference type="GO" id="GO:0016042">
    <property type="term" value="P:lipid catabolic process"/>
    <property type="evidence" value="ECO:0007669"/>
    <property type="project" value="UniProtKB-UniRule"/>
</dbReference>
<evidence type="ECO:0000256" key="4">
    <source>
        <dbReference type="ARBA" id="ARBA00022833"/>
    </source>
</evidence>
<keyword evidence="4" id="KW-0862">Zinc</keyword>
<dbReference type="InterPro" id="IPR001841">
    <property type="entry name" value="Znf_RING"/>
</dbReference>
<dbReference type="PROSITE" id="PS51635">
    <property type="entry name" value="PNPLA"/>
    <property type="match status" value="1"/>
</dbReference>
<dbReference type="PANTHER" id="PTHR24185">
    <property type="entry name" value="CALCIUM-INDEPENDENT PHOSPHOLIPASE A2-GAMMA"/>
    <property type="match status" value="1"/>
</dbReference>
<evidence type="ECO:0000256" key="7">
    <source>
        <dbReference type="PROSITE-ProRule" id="PRU00175"/>
    </source>
</evidence>
<feature type="short sequence motif" description="DGA/G" evidence="8">
    <location>
        <begin position="671"/>
        <end position="673"/>
    </location>
</feature>
<dbReference type="GO" id="GO:0016020">
    <property type="term" value="C:membrane"/>
    <property type="evidence" value="ECO:0007669"/>
    <property type="project" value="TreeGrafter"/>
</dbReference>
<feature type="domain" description="RING-type" evidence="9">
    <location>
        <begin position="411"/>
        <end position="456"/>
    </location>
</feature>
<evidence type="ECO:0000256" key="6">
    <source>
        <dbReference type="ARBA" id="ARBA00023098"/>
    </source>
</evidence>
<feature type="active site" description="Proton acceptor" evidence="8">
    <location>
        <position position="671"/>
    </location>
</feature>
<dbReference type="GO" id="GO:0008270">
    <property type="term" value="F:zinc ion binding"/>
    <property type="evidence" value="ECO:0007669"/>
    <property type="project" value="UniProtKB-KW"/>
</dbReference>
<dbReference type="GO" id="GO:0047499">
    <property type="term" value="F:calcium-independent phospholipase A2 activity"/>
    <property type="evidence" value="ECO:0007669"/>
    <property type="project" value="TreeGrafter"/>
</dbReference>
<reference evidence="11 12" key="1">
    <citation type="journal article" date="2012" name="PLoS Pathog.">
        <title>Diverse lifestyles and strategies of plant pathogenesis encoded in the genomes of eighteen Dothideomycetes fungi.</title>
        <authorList>
            <person name="Ohm R.A."/>
            <person name="Feau N."/>
            <person name="Henrissat B."/>
            <person name="Schoch C.L."/>
            <person name="Horwitz B.A."/>
            <person name="Barry K.W."/>
            <person name="Condon B.J."/>
            <person name="Copeland A.C."/>
            <person name="Dhillon B."/>
            <person name="Glaser F."/>
            <person name="Hesse C.N."/>
            <person name="Kosti I."/>
            <person name="LaButti K."/>
            <person name="Lindquist E.A."/>
            <person name="Lucas S."/>
            <person name="Salamov A.A."/>
            <person name="Bradshaw R.E."/>
            <person name="Ciuffetti L."/>
            <person name="Hamelin R.C."/>
            <person name="Kema G.H.J."/>
            <person name="Lawrence C."/>
            <person name="Scott J.A."/>
            <person name="Spatafora J.W."/>
            <person name="Turgeon B.G."/>
            <person name="de Wit P.J.G.M."/>
            <person name="Zhong S."/>
            <person name="Goodwin S.B."/>
            <person name="Grigoriev I.V."/>
        </authorList>
    </citation>
    <scope>NUCLEOTIDE SEQUENCE [LARGE SCALE GENOMIC DNA]</scope>
    <source>
        <strain evidence="12">28A</strain>
    </source>
</reference>
<dbReference type="RefSeq" id="XP_008027937.1">
    <property type="nucleotide sequence ID" value="XM_008029746.1"/>
</dbReference>
<keyword evidence="12" id="KW-1185">Reference proteome</keyword>
<feature type="active site" description="Nucleophile" evidence="8">
    <location>
        <position position="518"/>
    </location>
</feature>
<dbReference type="PROSITE" id="PS00518">
    <property type="entry name" value="ZF_RING_1"/>
    <property type="match status" value="1"/>
</dbReference>
<organism evidence="11 12">
    <name type="scientific">Exserohilum turcicum (strain 28A)</name>
    <name type="common">Northern leaf blight fungus</name>
    <name type="synonym">Setosphaeria turcica</name>
    <dbReference type="NCBI Taxonomy" id="671987"/>
    <lineage>
        <taxon>Eukaryota</taxon>
        <taxon>Fungi</taxon>
        <taxon>Dikarya</taxon>
        <taxon>Ascomycota</taxon>
        <taxon>Pezizomycotina</taxon>
        <taxon>Dothideomycetes</taxon>
        <taxon>Pleosporomycetidae</taxon>
        <taxon>Pleosporales</taxon>
        <taxon>Pleosporineae</taxon>
        <taxon>Pleosporaceae</taxon>
        <taxon>Exserohilum</taxon>
    </lineage>
</organism>
<feature type="domain" description="PNPLA" evidence="10">
    <location>
        <begin position="477"/>
        <end position="684"/>
    </location>
</feature>
<dbReference type="GO" id="GO:0019369">
    <property type="term" value="P:arachidonate metabolic process"/>
    <property type="evidence" value="ECO:0007669"/>
    <property type="project" value="TreeGrafter"/>
</dbReference>
<keyword evidence="3 8" id="KW-0378">Hydrolase</keyword>
<dbReference type="InterPro" id="IPR016035">
    <property type="entry name" value="Acyl_Trfase/lysoPLipase"/>
</dbReference>
<keyword evidence="2 7" id="KW-0863">Zinc-finger</keyword>
<evidence type="ECO:0008006" key="13">
    <source>
        <dbReference type="Google" id="ProtNLM"/>
    </source>
</evidence>
<evidence type="ECO:0000313" key="11">
    <source>
        <dbReference type="EMBL" id="EOA84437.1"/>
    </source>
</evidence>
<sequence>MDSLPWITYDTSCKGNTLTYHEPCQHIIKNVKGDAKPSYITFLGKRSKAILLGHILGKNADVPVHKQIYLWCSPRLRGGNTPIVVIDCNVQNTNSPDPNPIRQTRNTTVLTVPDTTNISATLCGSIFSLFSSVICCFVDDIGGPAAVADWLAEQLVAMPASDLRTVPHILLVMETSSDSFDESIAANKATTLVMDALGGKIGYLNAKLATKPPLGEINVLGLQSSKSTATRARALKRRLLALSRIAMLERANSHVQFSFSHFRNLTPKILRWLCGDAPKPFSLVDATRPDGFSCNLLQYCIEDFLKQMPSQAWLWHFAAPLIASALLLASYPPRAHDYLFENIYSTPCRTAISSYSPFADIQKKFVTAILTEFRTMFADYEVNDLPSRECHRKTLASHHANLAEFRSHRSCFSCFMRMPEKVLPCGHALCDPCIRALGIRSRFEKNTYDVPECILCGVNYRNSTFRFIPPTAGIRILSVDGGGVRGVIPLAFLKHIDSLLAPFCCSVKDHFDFVCGTSAGGLVVIGMFLLQWSASESLERFEDVASKTFGRRKALVTRALQLIVGYVQDGQYSLAAIQDAFRKAFNSPLQMFNPLKNDTKVAVTTTTVKDSLPWLFTNYNGGKRSNNIGYDVIRADRADSDVTVSEAACCTSAAPWFFKPQVVGSLGAFQDGGLQHNNPASIAQWEMQFLWPNKPQPDFALSLGTGTSSPTVASKSPTISRFYIRLFKSFMRNLDGEDAWKRFLNSISPDVRQRFHRLNIRLAGPEPSLDDIVVIPELKSKVVQAIAEESPRLSSIFDSMMASMFYFELDGLPTLGNAGYDCSGFIFCRLDIPPDGLRYLYDRLLSTNSWFLIQGTPVSCVQSGCVPQGLPPFRRHISFRVETLEEMLTISIRGITSKSLLLSGFPTTIQKLIVAQQLDSPYGTVDHAVNAKRLPVIPRKRSANNPQWVTRGMKRACI</sequence>
<keyword evidence="5 8" id="KW-0442">Lipid degradation</keyword>
<keyword evidence="6 8" id="KW-0443">Lipid metabolism</keyword>
<dbReference type="CDD" id="cd07199">
    <property type="entry name" value="Pat17_PNPLA8_PNPLA9_like"/>
    <property type="match status" value="1"/>
</dbReference>
<name>R0K7Z4_EXST2</name>
<dbReference type="Proteomes" id="UP000016935">
    <property type="component" value="Unassembled WGS sequence"/>
</dbReference>
<dbReference type="EMBL" id="KB908748">
    <property type="protein sequence ID" value="EOA84437.1"/>
    <property type="molecule type" value="Genomic_DNA"/>
</dbReference>
<dbReference type="SUPFAM" id="SSF52151">
    <property type="entry name" value="FabD/lysophospholipase-like"/>
    <property type="match status" value="1"/>
</dbReference>
<evidence type="ECO:0000259" key="9">
    <source>
        <dbReference type="PROSITE" id="PS50089"/>
    </source>
</evidence>
<evidence type="ECO:0000256" key="2">
    <source>
        <dbReference type="ARBA" id="ARBA00022771"/>
    </source>
</evidence>
<gene>
    <name evidence="11" type="ORF">SETTUDRAFT_111932</name>
</gene>
<proteinExistence type="predicted"/>
<evidence type="ECO:0000313" key="12">
    <source>
        <dbReference type="Proteomes" id="UP000016935"/>
    </source>
</evidence>
<dbReference type="eggNOG" id="KOG4231">
    <property type="taxonomic scope" value="Eukaryota"/>
</dbReference>
<dbReference type="InterPro" id="IPR002641">
    <property type="entry name" value="PNPLA_dom"/>
</dbReference>
<dbReference type="PROSITE" id="PS50089">
    <property type="entry name" value="ZF_RING_2"/>
    <property type="match status" value="1"/>
</dbReference>
<dbReference type="GO" id="GO:0046486">
    <property type="term" value="P:glycerolipid metabolic process"/>
    <property type="evidence" value="ECO:0007669"/>
    <property type="project" value="UniProtKB-ARBA"/>
</dbReference>
<protein>
    <recommendedName>
        <fullName evidence="13">FabD/lysophospholipase-like protein</fullName>
    </recommendedName>
</protein>
<evidence type="ECO:0000256" key="5">
    <source>
        <dbReference type="ARBA" id="ARBA00022963"/>
    </source>
</evidence>
<dbReference type="Pfam" id="PF01734">
    <property type="entry name" value="Patatin"/>
    <property type="match status" value="1"/>
</dbReference>
<dbReference type="OrthoDB" id="194358at2759"/>
<dbReference type="HOGENOM" id="CLU_003059_1_1_1"/>